<feature type="transmembrane region" description="Helical" evidence="1">
    <location>
        <begin position="15"/>
        <end position="34"/>
    </location>
</feature>
<dbReference type="STRING" id="519424.AZF04_05950"/>
<sequence length="182" mass="21224">MNEINLLPEKRKRDITPFVILIFLCGYLLLILVLTNWQSKKAEAEYIENEQLLNDVVLESEDIHSLDIQASISIDQNWEVMTNYFEQELPYLPDLLEEVTNALPKGGNFLELKWSSPAGLEIFAKFTERLDVMSFQYQLNQLSITKVVWIESLERDNGEENYKAIITLELMPEHLQKMGESR</sequence>
<accession>A0A162ED34</accession>
<dbReference type="AlphaFoldDB" id="A0A162ED34"/>
<keyword evidence="3" id="KW-1185">Reference proteome</keyword>
<dbReference type="RefSeq" id="WP_061948584.1">
    <property type="nucleotide sequence ID" value="NZ_LTAO01000012.1"/>
</dbReference>
<keyword evidence="1" id="KW-0812">Transmembrane</keyword>
<gene>
    <name evidence="2" type="ORF">AZF04_05950</name>
</gene>
<proteinExistence type="predicted"/>
<evidence type="ECO:0000256" key="1">
    <source>
        <dbReference type="SAM" id="Phobius"/>
    </source>
</evidence>
<dbReference type="Proteomes" id="UP000075806">
    <property type="component" value="Unassembled WGS sequence"/>
</dbReference>
<organism evidence="2 3">
    <name type="scientific">Alkalihalobacillus trypoxylicola</name>
    <dbReference type="NCBI Taxonomy" id="519424"/>
    <lineage>
        <taxon>Bacteria</taxon>
        <taxon>Bacillati</taxon>
        <taxon>Bacillota</taxon>
        <taxon>Bacilli</taxon>
        <taxon>Bacillales</taxon>
        <taxon>Bacillaceae</taxon>
        <taxon>Alkalihalobacillus</taxon>
    </lineage>
</organism>
<evidence type="ECO:0000313" key="2">
    <source>
        <dbReference type="EMBL" id="KYG32306.1"/>
    </source>
</evidence>
<evidence type="ECO:0008006" key="4">
    <source>
        <dbReference type="Google" id="ProtNLM"/>
    </source>
</evidence>
<keyword evidence="1" id="KW-1133">Transmembrane helix</keyword>
<evidence type="ECO:0000313" key="3">
    <source>
        <dbReference type="Proteomes" id="UP000075806"/>
    </source>
</evidence>
<keyword evidence="1" id="KW-0472">Membrane</keyword>
<dbReference type="OrthoDB" id="2971140at2"/>
<name>A0A162ED34_9BACI</name>
<dbReference type="EMBL" id="LTAO01000012">
    <property type="protein sequence ID" value="KYG32306.1"/>
    <property type="molecule type" value="Genomic_DNA"/>
</dbReference>
<reference evidence="2" key="1">
    <citation type="submission" date="2016-02" db="EMBL/GenBank/DDBJ databases">
        <title>Genome sequence of Bacillus trypoxylicola KCTC 13244(T).</title>
        <authorList>
            <person name="Jeong H."/>
            <person name="Park S.-H."/>
            <person name="Choi S.-K."/>
        </authorList>
    </citation>
    <scope>NUCLEOTIDE SEQUENCE [LARGE SCALE GENOMIC DNA]</scope>
    <source>
        <strain evidence="2">KCTC 13244</strain>
    </source>
</reference>
<comment type="caution">
    <text evidence="2">The sequence shown here is derived from an EMBL/GenBank/DDBJ whole genome shotgun (WGS) entry which is preliminary data.</text>
</comment>
<protein>
    <recommendedName>
        <fullName evidence="4">Fimbrial assembly protein</fullName>
    </recommendedName>
</protein>